<reference evidence="1" key="1">
    <citation type="submission" date="2022-04" db="EMBL/GenBank/DDBJ databases">
        <title>Chromosome-scale genome assembly of Holotrichia oblita Faldermann.</title>
        <authorList>
            <person name="Rongchong L."/>
        </authorList>
    </citation>
    <scope>NUCLEOTIDE SEQUENCE</scope>
    <source>
        <strain evidence="1">81SQS9</strain>
    </source>
</reference>
<evidence type="ECO:0000313" key="2">
    <source>
        <dbReference type="Proteomes" id="UP001056778"/>
    </source>
</evidence>
<proteinExistence type="predicted"/>
<dbReference type="EMBL" id="CM043023">
    <property type="protein sequence ID" value="KAI4455761.1"/>
    <property type="molecule type" value="Genomic_DNA"/>
</dbReference>
<keyword evidence="2" id="KW-1185">Reference proteome</keyword>
<organism evidence="1 2">
    <name type="scientific">Holotrichia oblita</name>
    <name type="common">Chafer beetle</name>
    <dbReference type="NCBI Taxonomy" id="644536"/>
    <lineage>
        <taxon>Eukaryota</taxon>
        <taxon>Metazoa</taxon>
        <taxon>Ecdysozoa</taxon>
        <taxon>Arthropoda</taxon>
        <taxon>Hexapoda</taxon>
        <taxon>Insecta</taxon>
        <taxon>Pterygota</taxon>
        <taxon>Neoptera</taxon>
        <taxon>Endopterygota</taxon>
        <taxon>Coleoptera</taxon>
        <taxon>Polyphaga</taxon>
        <taxon>Scarabaeiformia</taxon>
        <taxon>Scarabaeidae</taxon>
        <taxon>Melolonthinae</taxon>
        <taxon>Holotrichia</taxon>
    </lineage>
</organism>
<comment type="caution">
    <text evidence="1">The sequence shown here is derived from an EMBL/GenBank/DDBJ whole genome shotgun (WGS) entry which is preliminary data.</text>
</comment>
<dbReference type="Proteomes" id="UP001056778">
    <property type="component" value="Chromosome 9"/>
</dbReference>
<accession>A0ACB9SQR2</accession>
<name>A0ACB9SQR2_HOLOL</name>
<sequence length="264" mass="30605">MISESSSEDEIIAYGILIVRRPRIFRHRTNPFDVYDEIDFKSRFRFNKDTVHFLYEHIKPSLKTITERNKPICPMQQMPYVDKILKVTSHIAKLKPMFINMPQQQAINTIKREFYEIGLFPNVIGTIVCTNVLRVGIMQNYLEIENDMEELASFMGHTLGIHRSTYRLPDDVYQTAKISKLFILMEKGQAGEFKGKSLDDINLNMEENLLENSEKTNTQMDENLAIDDIGNECPNTIESNENQINTTENVTSAQKKTVNKRKGF</sequence>
<evidence type="ECO:0000313" key="1">
    <source>
        <dbReference type="EMBL" id="KAI4455761.1"/>
    </source>
</evidence>
<gene>
    <name evidence="1" type="ORF">MML48_9g00015774</name>
</gene>
<protein>
    <submittedName>
        <fullName evidence="1">Uncharacterized protein</fullName>
    </submittedName>
</protein>